<proteinExistence type="predicted"/>
<gene>
    <name evidence="1" type="ORF">JK167_11305</name>
</gene>
<dbReference type="AlphaFoldDB" id="A0AA41ER87"/>
<reference evidence="1" key="2">
    <citation type="submission" date="2022-09" db="EMBL/GenBank/DDBJ databases">
        <title>Genome-inferred correspondence between phylogeny and metabolic traits in the wild Drosophila gut microbiome.</title>
        <authorList>
            <person name="Bueno E."/>
            <person name="Blow F."/>
            <person name="Douglas A.E."/>
        </authorList>
    </citation>
    <scope>NUCLEOTIDE SEQUENCE</scope>
    <source>
        <strain evidence="1">Dm-2019-70</strain>
    </source>
</reference>
<comment type="caution">
    <text evidence="1">The sequence shown here is derived from an EMBL/GenBank/DDBJ whole genome shotgun (WGS) entry which is preliminary data.</text>
</comment>
<reference evidence="1" key="1">
    <citation type="submission" date="2020-12" db="EMBL/GenBank/DDBJ databases">
        <authorList>
            <person name="Mcmullen J.G."/>
        </authorList>
    </citation>
    <scope>NUCLEOTIDE SEQUENCE</scope>
    <source>
        <strain evidence="1">Dm-2019-70</strain>
    </source>
</reference>
<name>A0AA41ER87_LEVBR</name>
<dbReference type="Proteomes" id="UP000676478">
    <property type="component" value="Unassembled WGS sequence"/>
</dbReference>
<dbReference type="RefSeq" id="WP_211756698.1">
    <property type="nucleotide sequence ID" value="NZ_JAERKF010000016.1"/>
</dbReference>
<protein>
    <submittedName>
        <fullName evidence="1">Uncharacterized protein</fullName>
    </submittedName>
</protein>
<dbReference type="EMBL" id="JAERKF010000016">
    <property type="protein sequence ID" value="MBS1011415.1"/>
    <property type="molecule type" value="Genomic_DNA"/>
</dbReference>
<accession>A0AA41ER87</accession>
<evidence type="ECO:0000313" key="2">
    <source>
        <dbReference type="Proteomes" id="UP000676478"/>
    </source>
</evidence>
<evidence type="ECO:0000313" key="1">
    <source>
        <dbReference type="EMBL" id="MBS1011415.1"/>
    </source>
</evidence>
<sequence length="193" mass="21724">MGLYVKGGKKIGGMYMADGSGTYKKIGGMYYADGEGNAKKIYSSFLPAGTVLYDGSSQADWHKLTSSDLKQYNLNKPLEKLKNGIKVTYGDAYYRGTPGFNDSFTNDFTKINSTIEKTYPISKLNNNFIVLTSMDILRRTGNTAGENRDGEIKFNLLSNVFSYKSPENIWYAWTTTYNDQIFEYAPILKIEAY</sequence>
<organism evidence="1 2">
    <name type="scientific">Levilactobacillus brevis</name>
    <name type="common">Lactobacillus brevis</name>
    <dbReference type="NCBI Taxonomy" id="1580"/>
    <lineage>
        <taxon>Bacteria</taxon>
        <taxon>Bacillati</taxon>
        <taxon>Bacillota</taxon>
        <taxon>Bacilli</taxon>
        <taxon>Lactobacillales</taxon>
        <taxon>Lactobacillaceae</taxon>
        <taxon>Levilactobacillus</taxon>
    </lineage>
</organism>